<organism evidence="3 4">
    <name type="scientific">Halorubellus litoreus</name>
    <dbReference type="NCBI Taxonomy" id="755308"/>
    <lineage>
        <taxon>Archaea</taxon>
        <taxon>Methanobacteriati</taxon>
        <taxon>Methanobacteriota</taxon>
        <taxon>Stenosarchaea group</taxon>
        <taxon>Halobacteria</taxon>
        <taxon>Halobacteriales</taxon>
        <taxon>Halorubellaceae</taxon>
        <taxon>Halorubellus</taxon>
    </lineage>
</organism>
<feature type="transmembrane region" description="Helical" evidence="1">
    <location>
        <begin position="495"/>
        <end position="522"/>
    </location>
</feature>
<dbReference type="InterPro" id="IPR019962">
    <property type="entry name" value="CHP03663"/>
</dbReference>
<feature type="domain" description="Glycosyltransferase RgtA/B/C/D-like" evidence="2">
    <location>
        <begin position="62"/>
        <end position="188"/>
    </location>
</feature>
<feature type="transmembrane region" description="Helical" evidence="1">
    <location>
        <begin position="464"/>
        <end position="483"/>
    </location>
</feature>
<feature type="transmembrane region" description="Helical" evidence="1">
    <location>
        <begin position="159"/>
        <end position="187"/>
    </location>
</feature>
<keyword evidence="1" id="KW-0472">Membrane</keyword>
<dbReference type="AlphaFoldDB" id="A0ABD5VM40"/>
<protein>
    <submittedName>
        <fullName evidence="3">Flippase activity-associated protein Agl23</fullName>
    </submittedName>
</protein>
<comment type="caution">
    <text evidence="3">The sequence shown here is derived from an EMBL/GenBank/DDBJ whole genome shotgun (WGS) entry which is preliminary data.</text>
</comment>
<evidence type="ECO:0000256" key="1">
    <source>
        <dbReference type="SAM" id="Phobius"/>
    </source>
</evidence>
<sequence length="714" mass="75967">MTSRRTDRRGTFAALLALAVAGTLARLLALGDRIASWGEARLGYDVLRYAATGVFEYRPVTHGPLLYHVDRVLFELVGASDLVARLPVAVVGGLLPLAAWLFRDHLRDSELLAFGVLLAANPVLVYYSRYLRNDVLVAAFALAALGFLVRTRHSGNPRYLYAASTFGALAFASKANALLYVAFWVAAGLVVADQRAFLRAVARRPVFDHRRGGELVAAVRARGTPEMAVVAVFNPVVVLAFGPFSTVVVAILVAVVALLAGLALQDADRIVDRNAVWLVGGVVAAYVGASGFLGSPLATGSRDVAFALTWVAAAAGIVGVLLRGTDLGARVRRWRAPGVLATVWFLVLTLFLFAPRNPDGLGLWSSLADPLALPALVEAGLVHPLADYYGVWVASNHNDYLTFTLPLLLTLAVTSLTVVTAGVLGFLANRYGERDELVEFALVWAGLAALVTPLAMLVNAPWHAVHVVVPLAIPAAVALAAVARRLATAARDRDPGVAGVAAIVLCVALAVPLTTAAGTAYLHPQSQDNPLVQYGQPADDVRDTLERVDAAAAANDDGPDVVYYGAYFYLENPDRVDRLPVGDVYTQRDDGEYELVEANEGWYNRLPLPWYTEAMNATTDSARTLAGLEDLAATDPPVVVVRSQLAGNVSTVLGGGYDRTTFNLTQRNVTVTVFVDRDTDVAGALDEPAVGGSTNATDRAAITAAGRAHERRNR</sequence>
<feature type="transmembrane region" description="Helical" evidence="1">
    <location>
        <begin position="405"/>
        <end position="428"/>
    </location>
</feature>
<dbReference type="InterPro" id="IPR038731">
    <property type="entry name" value="RgtA/B/C-like"/>
</dbReference>
<dbReference type="NCBIfam" id="TIGR03663">
    <property type="entry name" value="flippase activity-associated protein Agl23"/>
    <property type="match status" value="1"/>
</dbReference>
<dbReference type="PANTHER" id="PTHR41710">
    <property type="entry name" value="GLYCOSYL TRANSFERASE, FAMILY 39"/>
    <property type="match status" value="1"/>
</dbReference>
<reference evidence="3 4" key="1">
    <citation type="journal article" date="2019" name="Int. J. Syst. Evol. Microbiol.">
        <title>The Global Catalogue of Microorganisms (GCM) 10K type strain sequencing project: providing services to taxonomists for standard genome sequencing and annotation.</title>
        <authorList>
            <consortium name="The Broad Institute Genomics Platform"/>
            <consortium name="The Broad Institute Genome Sequencing Center for Infectious Disease"/>
            <person name="Wu L."/>
            <person name="Ma J."/>
        </authorList>
    </citation>
    <scope>NUCLEOTIDE SEQUENCE [LARGE SCALE GENOMIC DNA]</scope>
    <source>
        <strain evidence="3 4">GX26</strain>
    </source>
</reference>
<dbReference type="EMBL" id="JBHSXN010000005">
    <property type="protein sequence ID" value="MFC6955092.1"/>
    <property type="molecule type" value="Genomic_DNA"/>
</dbReference>
<dbReference type="PANTHER" id="PTHR41710:SF2">
    <property type="entry name" value="GLYCOSYL TRANSFERASE FAMILY 39_83 DOMAIN-CONTAINING PROTEIN"/>
    <property type="match status" value="1"/>
</dbReference>
<feature type="transmembrane region" description="Helical" evidence="1">
    <location>
        <begin position="236"/>
        <end position="264"/>
    </location>
</feature>
<evidence type="ECO:0000259" key="2">
    <source>
        <dbReference type="Pfam" id="PF13231"/>
    </source>
</evidence>
<feature type="transmembrane region" description="Helical" evidence="1">
    <location>
        <begin position="135"/>
        <end position="152"/>
    </location>
</feature>
<evidence type="ECO:0000313" key="3">
    <source>
        <dbReference type="EMBL" id="MFC6955092.1"/>
    </source>
</evidence>
<feature type="transmembrane region" description="Helical" evidence="1">
    <location>
        <begin position="111"/>
        <end position="129"/>
    </location>
</feature>
<accession>A0ABD5VM40</accession>
<dbReference type="RefSeq" id="WP_336352030.1">
    <property type="nucleotide sequence ID" value="NZ_JAZAQL010000005.1"/>
</dbReference>
<feature type="transmembrane region" description="Helical" evidence="1">
    <location>
        <begin position="304"/>
        <end position="322"/>
    </location>
</feature>
<dbReference type="Proteomes" id="UP001596395">
    <property type="component" value="Unassembled WGS sequence"/>
</dbReference>
<gene>
    <name evidence="3" type="ORF">ACFQGB_19695</name>
</gene>
<evidence type="ECO:0000313" key="4">
    <source>
        <dbReference type="Proteomes" id="UP001596395"/>
    </source>
</evidence>
<feature type="transmembrane region" description="Helical" evidence="1">
    <location>
        <begin position="82"/>
        <end position="102"/>
    </location>
</feature>
<keyword evidence="4" id="KW-1185">Reference proteome</keyword>
<keyword evidence="1" id="KW-0812">Transmembrane</keyword>
<feature type="transmembrane region" description="Helical" evidence="1">
    <location>
        <begin position="276"/>
        <end position="298"/>
    </location>
</feature>
<feature type="transmembrane region" description="Helical" evidence="1">
    <location>
        <begin position="334"/>
        <end position="354"/>
    </location>
</feature>
<name>A0ABD5VM40_9EURY</name>
<dbReference type="Pfam" id="PF13231">
    <property type="entry name" value="PMT_2"/>
    <property type="match status" value="1"/>
</dbReference>
<proteinExistence type="predicted"/>
<keyword evidence="1" id="KW-1133">Transmembrane helix</keyword>
<feature type="transmembrane region" description="Helical" evidence="1">
    <location>
        <begin position="440"/>
        <end position="458"/>
    </location>
</feature>